<dbReference type="GO" id="GO:0005198">
    <property type="term" value="F:structural molecule activity"/>
    <property type="evidence" value="ECO:0007669"/>
    <property type="project" value="InterPro"/>
</dbReference>
<evidence type="ECO:0000256" key="2">
    <source>
        <dbReference type="ARBA" id="ARBA00005709"/>
    </source>
</evidence>
<dbReference type="AlphaFoldDB" id="C6PPJ6"/>
<name>C6PPJ6_9CLOT</name>
<dbReference type="SUPFAM" id="SSF64518">
    <property type="entry name" value="Phase 1 flagellin"/>
    <property type="match status" value="1"/>
</dbReference>
<dbReference type="Pfam" id="PF00669">
    <property type="entry name" value="Flagellin_N"/>
    <property type="match status" value="1"/>
</dbReference>
<dbReference type="InterPro" id="IPR046358">
    <property type="entry name" value="Flagellin_C"/>
</dbReference>
<reference evidence="6 7" key="1">
    <citation type="submission" date="2009-06" db="EMBL/GenBank/DDBJ databases">
        <title>The draft genome of Clostridium carboxidivorans P7.</title>
        <authorList>
            <consortium name="US DOE Joint Genome Institute (JGI-PGF)"/>
            <person name="Lucas S."/>
            <person name="Copeland A."/>
            <person name="Lapidus A."/>
            <person name="Glavina del Rio T."/>
            <person name="Tice H."/>
            <person name="Bruce D."/>
            <person name="Goodwin L."/>
            <person name="Pitluck S."/>
            <person name="Larimer F."/>
            <person name="Land M.L."/>
            <person name="Hauser L."/>
            <person name="Hemme C.L."/>
        </authorList>
    </citation>
    <scope>NUCLEOTIDE SEQUENCE [LARGE SCALE GENOMIC DNA]</scope>
    <source>
        <strain evidence="6 7">P7</strain>
    </source>
</reference>
<comment type="caution">
    <text evidence="6">The sequence shown here is derived from an EMBL/GenBank/DDBJ whole genome shotgun (WGS) entry which is preliminary data.</text>
</comment>
<feature type="domain" description="Flagellin N-terminal" evidence="4">
    <location>
        <begin position="4"/>
        <end position="138"/>
    </location>
</feature>
<evidence type="ECO:0000259" key="5">
    <source>
        <dbReference type="Pfam" id="PF00700"/>
    </source>
</evidence>
<keyword evidence="6" id="KW-0282">Flagellum</keyword>
<dbReference type="Gene3D" id="1.20.1330.10">
    <property type="entry name" value="f41 fragment of flagellin, N-terminal domain"/>
    <property type="match status" value="2"/>
</dbReference>
<dbReference type="PANTHER" id="PTHR42792">
    <property type="entry name" value="FLAGELLIN"/>
    <property type="match status" value="1"/>
</dbReference>
<dbReference type="GO" id="GO:0071973">
    <property type="term" value="P:bacterial-type flagellum-dependent cell motility"/>
    <property type="evidence" value="ECO:0007669"/>
    <property type="project" value="InterPro"/>
</dbReference>
<feature type="domain" description="Flagellin C-terminal" evidence="5">
    <location>
        <begin position="368"/>
        <end position="441"/>
    </location>
</feature>
<comment type="subcellular location">
    <subcellularLocation>
        <location evidence="1">Bacterial flagellum</location>
    </subcellularLocation>
</comment>
<comment type="similarity">
    <text evidence="2">Belongs to the bacterial flagellin family.</text>
</comment>
<dbReference type="PATRIC" id="fig|536227.13.peg.5171"/>
<evidence type="ECO:0000256" key="1">
    <source>
        <dbReference type="ARBA" id="ARBA00004365"/>
    </source>
</evidence>
<keyword evidence="3" id="KW-0975">Bacterial flagellum</keyword>
<dbReference type="KEGG" id="cck:Ccar_25010"/>
<dbReference type="InterPro" id="IPR001492">
    <property type="entry name" value="Flagellin"/>
</dbReference>
<keyword evidence="6" id="KW-0969">Cilium</keyword>
<accession>C6PPJ6</accession>
<keyword evidence="7" id="KW-1185">Reference proteome</keyword>
<dbReference type="eggNOG" id="COG1344">
    <property type="taxonomic scope" value="Bacteria"/>
</dbReference>
<proteinExistence type="inferred from homology"/>
<evidence type="ECO:0000259" key="4">
    <source>
        <dbReference type="Pfam" id="PF00669"/>
    </source>
</evidence>
<sequence length="450" mass="48755">MRVTNKMLANNYLTDMSANLNNLQRIQRQMSTGKNFTKPSDDPFNVARSMQMHTAIDANTQYNKNITNTINWLDTTDTALNQLGNVFQSIREKLVASGNAAYGSDERTKIKDEINQRIGQIAQILNTTFAGEYVFGGTKGASKPVDASMDSSIGPVDSTLGGGVGTVGGKFYGSGNAKFKIEIAEVNSSGKATKINVSKSTDNGATFKAISSSSIPINKDGAFDIGNDLTFTIADASSNKAAVIDATTKQKTSDGSIYTFDCTSSGNAQLIYCKEDKTELITDPNKATTEDVLQFDMISNKRQTEISQGVLVEYNVSASDVIKYGDGDSDDLRSLLSRIINNLDGKDNDGNSNESIATKALTNDDLADLDKAIKQTLKIRSEVGAKQNRMDSAKEQNVQGNADMTDILSKTEDIDVTEKVMEFATMQTVYLASLQTSAKVLQPTLMDYMR</sequence>
<dbReference type="Pfam" id="PF00700">
    <property type="entry name" value="Flagellin_C"/>
    <property type="match status" value="1"/>
</dbReference>
<dbReference type="InterPro" id="IPR001029">
    <property type="entry name" value="Flagellin_N"/>
</dbReference>
<dbReference type="Proteomes" id="UP000004198">
    <property type="component" value="Unassembled WGS sequence"/>
</dbReference>
<organism evidence="6 7">
    <name type="scientific">Clostridium carboxidivorans P7</name>
    <dbReference type="NCBI Taxonomy" id="536227"/>
    <lineage>
        <taxon>Bacteria</taxon>
        <taxon>Bacillati</taxon>
        <taxon>Bacillota</taxon>
        <taxon>Clostridia</taxon>
        <taxon>Eubacteriales</taxon>
        <taxon>Clostridiaceae</taxon>
        <taxon>Clostridium</taxon>
    </lineage>
</organism>
<dbReference type="STRING" id="536227.Ccar_25010"/>
<dbReference type="RefSeq" id="WP_007059598.1">
    <property type="nucleotide sequence ID" value="NZ_ACVI01000007.1"/>
</dbReference>
<protein>
    <submittedName>
        <fullName evidence="6">Flagellar hook-associated protein 3</fullName>
    </submittedName>
</protein>
<evidence type="ECO:0000313" key="6">
    <source>
        <dbReference type="EMBL" id="EET88890.1"/>
    </source>
</evidence>
<dbReference type="InterPro" id="IPR013384">
    <property type="entry name" value="Flagell_FlgL"/>
</dbReference>
<dbReference type="GO" id="GO:0009424">
    <property type="term" value="C:bacterial-type flagellum hook"/>
    <property type="evidence" value="ECO:0007669"/>
    <property type="project" value="InterPro"/>
</dbReference>
<dbReference type="OrthoDB" id="9758307at2"/>
<evidence type="ECO:0000313" key="7">
    <source>
        <dbReference type="Proteomes" id="UP000004198"/>
    </source>
</evidence>
<keyword evidence="6" id="KW-0966">Cell projection</keyword>
<dbReference type="PANTHER" id="PTHR42792:SF1">
    <property type="entry name" value="FLAGELLAR HOOK-ASSOCIATED PROTEIN 3"/>
    <property type="match status" value="1"/>
</dbReference>
<evidence type="ECO:0000256" key="3">
    <source>
        <dbReference type="ARBA" id="ARBA00023143"/>
    </source>
</evidence>
<dbReference type="NCBIfam" id="TIGR02550">
    <property type="entry name" value="flagell_flgL"/>
    <property type="match status" value="1"/>
</dbReference>
<dbReference type="EMBL" id="ACVI01000007">
    <property type="protein sequence ID" value="EET88890.1"/>
    <property type="molecule type" value="Genomic_DNA"/>
</dbReference>
<gene>
    <name evidence="6" type="ORF">CcarbDRAFT_0713</name>
</gene>